<dbReference type="RefSeq" id="WP_147882504.1">
    <property type="nucleotide sequence ID" value="NZ_VOUQ01000015.1"/>
</dbReference>
<gene>
    <name evidence="1" type="ORF">FOT62_21335</name>
</gene>
<evidence type="ECO:0000313" key="2">
    <source>
        <dbReference type="Proteomes" id="UP000321126"/>
    </source>
</evidence>
<sequence length="112" mass="13471">MSMLSRISERVHYFFEEKRLLNPSVKIKEFKVTDDGVVVLYSFGRPSLVNKKALKNFEMEFYDSLSSYDKQWLIKVVALSDVYDKFFKENDVYNKKDFLSYLKKECDYEKVF</sequence>
<comment type="caution">
    <text evidence="1">The sequence shown here is derived from an EMBL/GenBank/DDBJ whole genome shotgun (WGS) entry which is preliminary data.</text>
</comment>
<dbReference type="EMBL" id="VOUQ01000015">
    <property type="protein sequence ID" value="TXE28315.1"/>
    <property type="molecule type" value="Genomic_DNA"/>
</dbReference>
<evidence type="ECO:0000313" key="1">
    <source>
        <dbReference type="EMBL" id="TXE28315.1"/>
    </source>
</evidence>
<dbReference type="AlphaFoldDB" id="A0A5C7C612"/>
<dbReference type="Proteomes" id="UP000321126">
    <property type="component" value="Unassembled WGS sequence"/>
</dbReference>
<name>A0A5C7C612_SERMA</name>
<proteinExistence type="predicted"/>
<accession>A0A5C7C612</accession>
<reference evidence="1 2" key="1">
    <citation type="submission" date="2019-07" db="EMBL/GenBank/DDBJ databases">
        <title>Serratia strains were isolated from fresh produce.</title>
        <authorList>
            <person name="Cho G.-S."/>
            <person name="Stein M."/>
            <person name="Lee W."/>
            <person name="Suh S.H."/>
            <person name="Franz C.M.A.P."/>
        </authorList>
    </citation>
    <scope>NUCLEOTIDE SEQUENCE [LARGE SCALE GENOMIC DNA]</scope>
    <source>
        <strain evidence="1 2">S16</strain>
    </source>
</reference>
<organism evidence="1 2">
    <name type="scientific">Serratia marcescens</name>
    <dbReference type="NCBI Taxonomy" id="615"/>
    <lineage>
        <taxon>Bacteria</taxon>
        <taxon>Pseudomonadati</taxon>
        <taxon>Pseudomonadota</taxon>
        <taxon>Gammaproteobacteria</taxon>
        <taxon>Enterobacterales</taxon>
        <taxon>Yersiniaceae</taxon>
        <taxon>Serratia</taxon>
    </lineage>
</organism>
<protein>
    <submittedName>
        <fullName evidence="1">Uncharacterized protein</fullName>
    </submittedName>
</protein>